<name>A0A418KWL9_9ACTN</name>
<comment type="caution">
    <text evidence="1">The sequence shown here is derived from an EMBL/GenBank/DDBJ whole genome shotgun (WGS) entry which is preliminary data.</text>
</comment>
<dbReference type="EMBL" id="QUAL01000033">
    <property type="protein sequence ID" value="RIQ34194.1"/>
    <property type="molecule type" value="Genomic_DNA"/>
</dbReference>
<organism evidence="1 2">
    <name type="scientific">Jiangella rhizosphaerae</name>
    <dbReference type="NCBI Taxonomy" id="2293569"/>
    <lineage>
        <taxon>Bacteria</taxon>
        <taxon>Bacillati</taxon>
        <taxon>Actinomycetota</taxon>
        <taxon>Actinomycetes</taxon>
        <taxon>Jiangellales</taxon>
        <taxon>Jiangellaceae</taxon>
        <taxon>Jiangella</taxon>
    </lineage>
</organism>
<evidence type="ECO:0000313" key="2">
    <source>
        <dbReference type="Proteomes" id="UP000284057"/>
    </source>
</evidence>
<gene>
    <name evidence="1" type="ORF">DY240_03630</name>
</gene>
<proteinExistence type="predicted"/>
<feature type="non-terminal residue" evidence="1">
    <location>
        <position position="154"/>
    </location>
</feature>
<evidence type="ECO:0008006" key="3">
    <source>
        <dbReference type="Google" id="ProtNLM"/>
    </source>
</evidence>
<reference evidence="1 2" key="1">
    <citation type="submission" date="2018-09" db="EMBL/GenBank/DDBJ databases">
        <title>Isolation, diversity and antifungal activity of actinobacteria from wheat.</title>
        <authorList>
            <person name="Han C."/>
        </authorList>
    </citation>
    <scope>NUCLEOTIDE SEQUENCE [LARGE SCALE GENOMIC DNA]</scope>
    <source>
        <strain evidence="1 2">NEAU-YY265</strain>
    </source>
</reference>
<keyword evidence="2" id="KW-1185">Reference proteome</keyword>
<dbReference type="AlphaFoldDB" id="A0A418KWL9"/>
<accession>A0A418KWL9</accession>
<sequence length="154" mass="16276">MATLTLYGPAEDLTALWVATDAAARHARTTGHDARTLDQLRFDLLTGLAWTALDTGHLGCCHPHCTTTDRSSSAANPDAARPADAARLADAARPAVGPVLLGRRRGRPATVHVTVPLTSLRGEDDAPGDLDGYGPITATTARRIAAHATWRRLL</sequence>
<dbReference type="Proteomes" id="UP000284057">
    <property type="component" value="Unassembled WGS sequence"/>
</dbReference>
<evidence type="ECO:0000313" key="1">
    <source>
        <dbReference type="EMBL" id="RIQ34194.1"/>
    </source>
</evidence>
<protein>
    <recommendedName>
        <fullName evidence="3">DUF222 domain-containing protein</fullName>
    </recommendedName>
</protein>